<feature type="transmembrane region" description="Helical" evidence="5">
    <location>
        <begin position="248"/>
        <end position="266"/>
    </location>
</feature>
<dbReference type="InterPro" id="IPR050475">
    <property type="entry name" value="Prenyltransferase_related"/>
</dbReference>
<evidence type="ECO:0000256" key="4">
    <source>
        <dbReference type="ARBA" id="ARBA00023136"/>
    </source>
</evidence>
<evidence type="ECO:0000313" key="7">
    <source>
        <dbReference type="Proteomes" id="UP000248806"/>
    </source>
</evidence>
<gene>
    <name evidence="6" type="ORF">EI42_01400</name>
</gene>
<reference evidence="6 7" key="1">
    <citation type="submission" date="2018-06" db="EMBL/GenBank/DDBJ databases">
        <title>Genomic Encyclopedia of Archaeal and Bacterial Type Strains, Phase II (KMG-II): from individual species to whole genera.</title>
        <authorList>
            <person name="Goeker M."/>
        </authorList>
    </citation>
    <scope>NUCLEOTIDE SEQUENCE [LARGE SCALE GENOMIC DNA]</scope>
    <source>
        <strain evidence="6 7">ATCC BAA-1881</strain>
    </source>
</reference>
<evidence type="ECO:0000256" key="2">
    <source>
        <dbReference type="ARBA" id="ARBA00022692"/>
    </source>
</evidence>
<accession>A0A326UQV3</accession>
<feature type="transmembrane region" description="Helical" evidence="5">
    <location>
        <begin position="203"/>
        <end position="220"/>
    </location>
</feature>
<feature type="transmembrane region" description="Helical" evidence="5">
    <location>
        <begin position="148"/>
        <end position="169"/>
    </location>
</feature>
<dbReference type="Proteomes" id="UP000248806">
    <property type="component" value="Unassembled WGS sequence"/>
</dbReference>
<keyword evidence="6" id="KW-0808">Transferase</keyword>
<dbReference type="AlphaFoldDB" id="A0A326UQV3"/>
<dbReference type="EMBL" id="QKUF01000003">
    <property type="protein sequence ID" value="PZW32857.1"/>
    <property type="molecule type" value="Genomic_DNA"/>
</dbReference>
<dbReference type="NCBIfam" id="NF008977">
    <property type="entry name" value="PRK12324.1-2"/>
    <property type="match status" value="1"/>
</dbReference>
<evidence type="ECO:0000256" key="5">
    <source>
        <dbReference type="SAM" id="Phobius"/>
    </source>
</evidence>
<dbReference type="PANTHER" id="PTHR42723">
    <property type="entry name" value="CHLOROPHYLL SYNTHASE"/>
    <property type="match status" value="1"/>
</dbReference>
<dbReference type="NCBIfam" id="NF008978">
    <property type="entry name" value="PRK12324.1-4"/>
    <property type="match status" value="1"/>
</dbReference>
<dbReference type="InterPro" id="IPR000537">
    <property type="entry name" value="UbiA_prenyltransferase"/>
</dbReference>
<feature type="transmembrane region" description="Helical" evidence="5">
    <location>
        <begin position="278"/>
        <end position="294"/>
    </location>
</feature>
<keyword evidence="4 5" id="KW-0472">Membrane</keyword>
<evidence type="ECO:0000256" key="3">
    <source>
        <dbReference type="ARBA" id="ARBA00022989"/>
    </source>
</evidence>
<feature type="transmembrane region" description="Helical" evidence="5">
    <location>
        <begin position="315"/>
        <end position="333"/>
    </location>
</feature>
<feature type="transmembrane region" description="Helical" evidence="5">
    <location>
        <begin position="110"/>
        <end position="136"/>
    </location>
</feature>
<name>A0A326UQV3_THEHA</name>
<evidence type="ECO:0000313" key="6">
    <source>
        <dbReference type="EMBL" id="PZW32857.1"/>
    </source>
</evidence>
<keyword evidence="3 5" id="KW-1133">Transmembrane helix</keyword>
<protein>
    <submittedName>
        <fullName evidence="6">4-hydroxybenzoate polyprenyltransferase</fullName>
    </submittedName>
</protein>
<dbReference type="Pfam" id="PF01040">
    <property type="entry name" value="UbiA"/>
    <property type="match status" value="1"/>
</dbReference>
<dbReference type="Gene3D" id="1.10.357.140">
    <property type="entry name" value="UbiA prenyltransferase"/>
    <property type="match status" value="1"/>
</dbReference>
<organism evidence="6 7">
    <name type="scientific">Thermosporothrix hazakensis</name>
    <dbReference type="NCBI Taxonomy" id="644383"/>
    <lineage>
        <taxon>Bacteria</taxon>
        <taxon>Bacillati</taxon>
        <taxon>Chloroflexota</taxon>
        <taxon>Ktedonobacteria</taxon>
        <taxon>Ktedonobacterales</taxon>
        <taxon>Thermosporotrichaceae</taxon>
        <taxon>Thermosporothrix</taxon>
    </lineage>
</organism>
<dbReference type="CDD" id="cd13963">
    <property type="entry name" value="PT_UbiA_2"/>
    <property type="match status" value="1"/>
</dbReference>
<evidence type="ECO:0000256" key="1">
    <source>
        <dbReference type="ARBA" id="ARBA00004141"/>
    </source>
</evidence>
<keyword evidence="7" id="KW-1185">Reference proteome</keyword>
<comment type="subcellular location">
    <subcellularLocation>
        <location evidence="1">Membrane</location>
        <topology evidence="1">Multi-pass membrane protein</topology>
    </subcellularLocation>
</comment>
<dbReference type="InterPro" id="IPR044878">
    <property type="entry name" value="UbiA_sf"/>
</dbReference>
<sequence>MNKTTKQRTKDTQDTRCLLPQSEHIALRQRLWALLLLIRPRQWTKNITVFIGIVFAQRLFNLAEFERTCLAFLTFCCISSCIYILNDICDIENDRHHPTKRKRPLASGQVSIPWALAALSGLFLGGMLFAGLLLFIPYPPRHDSYQSIGGANLLFVLTLAAYLAVMVLYNFWLKQVVLIDIFIIASGFVLRILGGAFATPVHISPWLVMVTCLLSLFLALSKRRNELVLLEGNASNHRKILKEYSIPMLDQMITIVVTCTIMAYSLYTVQGPTGNQRLTVTIPLVLYGIFRYLYLVYMKQEGGSPEEVLLRDRHLLLTVLICTILIIGILYVIPG</sequence>
<feature type="transmembrane region" description="Helical" evidence="5">
    <location>
        <begin position="176"/>
        <end position="197"/>
    </location>
</feature>
<dbReference type="GO" id="GO:0016020">
    <property type="term" value="C:membrane"/>
    <property type="evidence" value="ECO:0007669"/>
    <property type="project" value="UniProtKB-SubCell"/>
</dbReference>
<dbReference type="GO" id="GO:0016765">
    <property type="term" value="F:transferase activity, transferring alkyl or aryl (other than methyl) groups"/>
    <property type="evidence" value="ECO:0007669"/>
    <property type="project" value="InterPro"/>
</dbReference>
<comment type="caution">
    <text evidence="6">The sequence shown here is derived from an EMBL/GenBank/DDBJ whole genome shotgun (WGS) entry which is preliminary data.</text>
</comment>
<keyword evidence="2 5" id="KW-0812">Transmembrane</keyword>
<dbReference type="PANTHER" id="PTHR42723:SF1">
    <property type="entry name" value="CHLOROPHYLL SYNTHASE, CHLOROPLASTIC"/>
    <property type="match status" value="1"/>
</dbReference>
<proteinExistence type="predicted"/>